<name>A0A8X7BYG4_9ARAC</name>
<sequence>MVKCHGHTTVKEESQRKNIPLKAQFHSFWFFCSEFFFSISKKMTSKKARLNGEAVYLIQDQSDEIYKNYSTIIKAAEHTAQN</sequence>
<accession>A0A8X7BYG4</accession>
<organism evidence="1 2">
    <name type="scientific">Trichonephila inaurata madagascariensis</name>
    <dbReference type="NCBI Taxonomy" id="2747483"/>
    <lineage>
        <taxon>Eukaryota</taxon>
        <taxon>Metazoa</taxon>
        <taxon>Ecdysozoa</taxon>
        <taxon>Arthropoda</taxon>
        <taxon>Chelicerata</taxon>
        <taxon>Arachnida</taxon>
        <taxon>Araneae</taxon>
        <taxon>Araneomorphae</taxon>
        <taxon>Entelegynae</taxon>
        <taxon>Araneoidea</taxon>
        <taxon>Nephilidae</taxon>
        <taxon>Trichonephila</taxon>
        <taxon>Trichonephila inaurata</taxon>
    </lineage>
</organism>
<dbReference type="Proteomes" id="UP000886998">
    <property type="component" value="Unassembled WGS sequence"/>
</dbReference>
<evidence type="ECO:0000313" key="1">
    <source>
        <dbReference type="EMBL" id="GFY49831.1"/>
    </source>
</evidence>
<keyword evidence="2" id="KW-1185">Reference proteome</keyword>
<gene>
    <name evidence="1" type="ORF">TNIN_169991</name>
</gene>
<evidence type="ECO:0000313" key="2">
    <source>
        <dbReference type="Proteomes" id="UP000886998"/>
    </source>
</evidence>
<reference evidence="1" key="1">
    <citation type="submission" date="2020-08" db="EMBL/GenBank/DDBJ databases">
        <title>Multicomponent nature underlies the extraordinary mechanical properties of spider dragline silk.</title>
        <authorList>
            <person name="Kono N."/>
            <person name="Nakamura H."/>
            <person name="Mori M."/>
            <person name="Yoshida Y."/>
            <person name="Ohtoshi R."/>
            <person name="Malay A.D."/>
            <person name="Moran D.A.P."/>
            <person name="Tomita M."/>
            <person name="Numata K."/>
            <person name="Arakawa K."/>
        </authorList>
    </citation>
    <scope>NUCLEOTIDE SEQUENCE</scope>
</reference>
<dbReference type="EMBL" id="BMAV01007181">
    <property type="protein sequence ID" value="GFY49831.1"/>
    <property type="molecule type" value="Genomic_DNA"/>
</dbReference>
<protein>
    <submittedName>
        <fullName evidence="1">Uncharacterized protein</fullName>
    </submittedName>
</protein>
<dbReference type="AlphaFoldDB" id="A0A8X7BYG4"/>
<proteinExistence type="predicted"/>
<comment type="caution">
    <text evidence="1">The sequence shown here is derived from an EMBL/GenBank/DDBJ whole genome shotgun (WGS) entry which is preliminary data.</text>
</comment>